<dbReference type="KEGG" id="rhd:R2APBS1_3225"/>
<protein>
    <submittedName>
        <fullName evidence="2">Uncharacterized protein</fullName>
    </submittedName>
</protein>
<accession>M4NH63</accession>
<organism evidence="2 3">
    <name type="scientific">Rhodanobacter denitrificans</name>
    <dbReference type="NCBI Taxonomy" id="666685"/>
    <lineage>
        <taxon>Bacteria</taxon>
        <taxon>Pseudomonadati</taxon>
        <taxon>Pseudomonadota</taxon>
        <taxon>Gammaproteobacteria</taxon>
        <taxon>Lysobacterales</taxon>
        <taxon>Rhodanobacteraceae</taxon>
        <taxon>Rhodanobacter</taxon>
    </lineage>
</organism>
<dbReference type="EMBL" id="CP003470">
    <property type="protein sequence ID" value="AGG90295.1"/>
    <property type="molecule type" value="Genomic_DNA"/>
</dbReference>
<keyword evidence="3" id="KW-1185">Reference proteome</keyword>
<dbReference type="AlphaFoldDB" id="M4NH63"/>
<sequence length="74" mass="7993">MNDLAYDISYLIEHESARTEASPPRMARPVAPPAPPGTAATQAAMARELLQAVEAHEEWIRQYLGTQGSVQCGA</sequence>
<dbReference type="RefSeq" id="WP_015448677.1">
    <property type="nucleotide sequence ID" value="NC_020541.1"/>
</dbReference>
<evidence type="ECO:0000313" key="3">
    <source>
        <dbReference type="Proteomes" id="UP000011859"/>
    </source>
</evidence>
<evidence type="ECO:0000313" key="2">
    <source>
        <dbReference type="EMBL" id="AGG90295.1"/>
    </source>
</evidence>
<name>M4NH63_9GAMM</name>
<evidence type="ECO:0000256" key="1">
    <source>
        <dbReference type="SAM" id="MobiDB-lite"/>
    </source>
</evidence>
<reference evidence="2 3" key="1">
    <citation type="submission" date="2012-04" db="EMBL/GenBank/DDBJ databases">
        <title>Complete genome of Rhodanobacter sp. 2APBS1.</title>
        <authorList>
            <consortium name="US DOE Joint Genome Institute"/>
            <person name="Huntemann M."/>
            <person name="Wei C.-L."/>
            <person name="Han J."/>
            <person name="Detter J.C."/>
            <person name="Han C."/>
            <person name="Tapia R."/>
            <person name="Munk A.C.C."/>
            <person name="Chen A."/>
            <person name="Krypides N."/>
            <person name="Mavromatis K."/>
            <person name="Markowitz V."/>
            <person name="Szeto E."/>
            <person name="Ivanova N."/>
            <person name="Mikhailova N."/>
            <person name="Ovchinnikova G."/>
            <person name="Pagani I."/>
            <person name="Pati A."/>
            <person name="Goodwin L."/>
            <person name="Peters L."/>
            <person name="Pitluck S."/>
            <person name="Woyke T."/>
            <person name="Prakash O."/>
            <person name="Elkins J."/>
            <person name="Brown S."/>
            <person name="Palumbo A."/>
            <person name="Hemme C."/>
            <person name="Zhou J."/>
            <person name="Watson D."/>
            <person name="Jardine P."/>
            <person name="Kostka J."/>
            <person name="Green S."/>
        </authorList>
    </citation>
    <scope>NUCLEOTIDE SEQUENCE [LARGE SCALE GENOMIC DNA]</scope>
    <source>
        <strain evidence="2 3">2APBS1</strain>
    </source>
</reference>
<gene>
    <name evidence="2" type="ORF">R2APBS1_3225</name>
</gene>
<proteinExistence type="predicted"/>
<dbReference type="Proteomes" id="UP000011859">
    <property type="component" value="Chromosome"/>
</dbReference>
<dbReference type="STRING" id="666685.R2APBS1_3225"/>
<dbReference type="HOGENOM" id="CLU_2685393_0_0_6"/>
<feature type="region of interest" description="Disordered" evidence="1">
    <location>
        <begin position="17"/>
        <end position="42"/>
    </location>
</feature>